<keyword evidence="2" id="KW-1185">Reference proteome</keyword>
<dbReference type="Proteomes" id="UP000177625">
    <property type="component" value="Unassembled WGS sequence"/>
</dbReference>
<reference evidence="2" key="1">
    <citation type="submission" date="2016-03" db="EMBL/GenBank/DDBJ databases">
        <authorList>
            <person name="Guldener U."/>
        </authorList>
    </citation>
    <scope>NUCLEOTIDE SEQUENCE [LARGE SCALE GENOMIC DNA]</scope>
</reference>
<organism evidence="1 2">
    <name type="scientific">Rhynchosporium secalis</name>
    <name type="common">Barley scald fungus</name>
    <dbReference type="NCBI Taxonomy" id="38038"/>
    <lineage>
        <taxon>Eukaryota</taxon>
        <taxon>Fungi</taxon>
        <taxon>Dikarya</taxon>
        <taxon>Ascomycota</taxon>
        <taxon>Pezizomycotina</taxon>
        <taxon>Leotiomycetes</taxon>
        <taxon>Helotiales</taxon>
        <taxon>Ploettnerulaceae</taxon>
        <taxon>Rhynchosporium</taxon>
    </lineage>
</organism>
<evidence type="ECO:0000313" key="1">
    <source>
        <dbReference type="EMBL" id="CZT48554.1"/>
    </source>
</evidence>
<proteinExistence type="predicted"/>
<evidence type="ECO:0000313" key="2">
    <source>
        <dbReference type="Proteomes" id="UP000177625"/>
    </source>
</evidence>
<name>A0A1E1MHJ7_RHYSE</name>
<dbReference type="EMBL" id="FJVC01000341">
    <property type="protein sequence ID" value="CZT48554.1"/>
    <property type="molecule type" value="Genomic_DNA"/>
</dbReference>
<accession>A0A1E1MHJ7</accession>
<protein>
    <submittedName>
        <fullName evidence="1">Uncharacterized protein</fullName>
    </submittedName>
</protein>
<dbReference type="AlphaFoldDB" id="A0A1E1MHJ7"/>
<gene>
    <name evidence="1" type="ORF">RSE6_09266</name>
</gene>
<sequence>MIAVWKENLDQAGADFKESFLAGKSELADLRIGITESVRRNNASEKQITAAVDKTTEKILEAIDSRLSRWKDELSSDLDERFSAIYDRNFELESTVAQ</sequence>